<gene>
    <name evidence="1" type="ORF">CJ204_11635</name>
</gene>
<protein>
    <submittedName>
        <fullName evidence="1">Uncharacterized protein</fullName>
    </submittedName>
</protein>
<sequence>MLLTVPFWEVVFVIEIPPSGFGPSASRFVGESQRLRLMVRLPAPMVRDLTLAARSRGCSITRVLTDILDATDIGAYGFTPDGDVPA</sequence>
<proteinExistence type="predicted"/>
<accession>A0A2N6SW88</accession>
<dbReference type="Proteomes" id="UP000235363">
    <property type="component" value="Unassembled WGS sequence"/>
</dbReference>
<dbReference type="AlphaFoldDB" id="A0A2N6SW88"/>
<reference evidence="1 2" key="1">
    <citation type="submission" date="2017-09" db="EMBL/GenBank/DDBJ databases">
        <title>Bacterial strain isolated from the female urinary microbiota.</title>
        <authorList>
            <person name="Thomas-White K."/>
            <person name="Kumar N."/>
            <person name="Forster S."/>
            <person name="Putonti C."/>
            <person name="Lawley T."/>
            <person name="Wolfe A.J."/>
        </authorList>
    </citation>
    <scope>NUCLEOTIDE SEQUENCE [LARGE SCALE GENOMIC DNA]</scope>
    <source>
        <strain evidence="1 2">UMB0908</strain>
    </source>
</reference>
<evidence type="ECO:0000313" key="2">
    <source>
        <dbReference type="Proteomes" id="UP000235363"/>
    </source>
</evidence>
<dbReference type="EMBL" id="PNHF01000033">
    <property type="protein sequence ID" value="PMC61335.1"/>
    <property type="molecule type" value="Genomic_DNA"/>
</dbReference>
<organism evidence="1 2">
    <name type="scientific">Corynebacterium xerosis</name>
    <dbReference type="NCBI Taxonomy" id="1725"/>
    <lineage>
        <taxon>Bacteria</taxon>
        <taxon>Bacillati</taxon>
        <taxon>Actinomycetota</taxon>
        <taxon>Actinomycetes</taxon>
        <taxon>Mycobacteriales</taxon>
        <taxon>Corynebacteriaceae</taxon>
        <taxon>Corynebacterium</taxon>
    </lineage>
</organism>
<comment type="caution">
    <text evidence="1">The sequence shown here is derived from an EMBL/GenBank/DDBJ whole genome shotgun (WGS) entry which is preliminary data.</text>
</comment>
<name>A0A2N6SW88_9CORY</name>
<evidence type="ECO:0000313" key="1">
    <source>
        <dbReference type="EMBL" id="PMC61335.1"/>
    </source>
</evidence>